<comment type="caution">
    <text evidence="1">The sequence shown here is derived from an EMBL/GenBank/DDBJ whole genome shotgun (WGS) entry which is preliminary data.</text>
</comment>
<proteinExistence type="predicted"/>
<dbReference type="EMBL" id="JRRC01033757">
    <property type="protein sequence ID" value="KHF98247.1"/>
    <property type="molecule type" value="Genomic_DNA"/>
</dbReference>
<keyword evidence="2" id="KW-1185">Reference proteome</keyword>
<keyword evidence="1" id="KW-0131">Cell cycle</keyword>
<keyword evidence="1" id="KW-0132">Cell division</keyword>
<gene>
    <name evidence="1" type="ORF">F383_37495</name>
</gene>
<protein>
    <submittedName>
        <fullName evidence="1">Cell division cycle-related res2/pct1</fullName>
    </submittedName>
</protein>
<evidence type="ECO:0000313" key="2">
    <source>
        <dbReference type="Proteomes" id="UP000032142"/>
    </source>
</evidence>
<dbReference type="AlphaFoldDB" id="A0A0B0M854"/>
<organism evidence="1 2">
    <name type="scientific">Gossypium arboreum</name>
    <name type="common">Tree cotton</name>
    <name type="synonym">Gossypium nanking</name>
    <dbReference type="NCBI Taxonomy" id="29729"/>
    <lineage>
        <taxon>Eukaryota</taxon>
        <taxon>Viridiplantae</taxon>
        <taxon>Streptophyta</taxon>
        <taxon>Embryophyta</taxon>
        <taxon>Tracheophyta</taxon>
        <taxon>Spermatophyta</taxon>
        <taxon>Magnoliopsida</taxon>
        <taxon>eudicotyledons</taxon>
        <taxon>Gunneridae</taxon>
        <taxon>Pentapetalae</taxon>
        <taxon>rosids</taxon>
        <taxon>malvids</taxon>
        <taxon>Malvales</taxon>
        <taxon>Malvaceae</taxon>
        <taxon>Malvoideae</taxon>
        <taxon>Gossypium</taxon>
    </lineage>
</organism>
<dbReference type="GO" id="GO:0051301">
    <property type="term" value="P:cell division"/>
    <property type="evidence" value="ECO:0007669"/>
    <property type="project" value="UniProtKB-KW"/>
</dbReference>
<reference evidence="2" key="1">
    <citation type="submission" date="2014-09" db="EMBL/GenBank/DDBJ databases">
        <authorList>
            <person name="Mudge J."/>
            <person name="Ramaraj T."/>
            <person name="Lindquist I.E."/>
            <person name="Bharti A.K."/>
            <person name="Sundararajan A."/>
            <person name="Cameron C.T."/>
            <person name="Woodward J.E."/>
            <person name="May G.D."/>
            <person name="Brubaker C."/>
            <person name="Broadhvest J."/>
            <person name="Wilkins T.A."/>
        </authorList>
    </citation>
    <scope>NUCLEOTIDE SEQUENCE</scope>
    <source>
        <strain evidence="2">cv. AKA8401</strain>
    </source>
</reference>
<accession>A0A0B0M854</accession>
<dbReference type="Proteomes" id="UP000032142">
    <property type="component" value="Unassembled WGS sequence"/>
</dbReference>
<evidence type="ECO:0000313" key="1">
    <source>
        <dbReference type="EMBL" id="KHF98247.1"/>
    </source>
</evidence>
<sequence length="74" mass="8038">MQRKEEGPSARIPGLPKRDAQVIAQGNAAHAKPLLTPAVNTRPPIEELGMEQRLYGKNLLVKVVIAALVCSRNL</sequence>
<name>A0A0B0M854_GOSAR</name>